<evidence type="ECO:0000313" key="2">
    <source>
        <dbReference type="EMBL" id="CAB4205345.1"/>
    </source>
</evidence>
<protein>
    <submittedName>
        <fullName evidence="1">Terminase-like family</fullName>
    </submittedName>
</protein>
<dbReference type="InterPro" id="IPR027417">
    <property type="entry name" value="P-loop_NTPase"/>
</dbReference>
<dbReference type="EMBL" id="LR797355">
    <property type="protein sequence ID" value="CAB4205345.1"/>
    <property type="molecule type" value="Genomic_DNA"/>
</dbReference>
<sequence length="484" mass="56298">MLNEPLSFAQQSLAAYIRLMWPGFILGKHHTEIIKCLHAVARGEMQRLMIFCPPRHGKSELCSRFFPAWYLGHNPNRYIITSSYSQDLATDFGEKVRDLVRDPLHTEIFPECQMTESSTAKNRFTLSKGGAYFAVGVGGAITGRGAHLLLIDDPIKDREQAFSETERKRIHDWFKYVAYTRLMPNGAVILINTRWHADDLSGHELQAEMERERKEGWHVLSLPAVSKEGDLFREPGEALWPEFYSKDALDRIREAVGPIAWSALYDQNPVSEEGAPFKREWLQTYKDIEPRTMNKYILIDPAHSKKKTSDYTAMVVVGLGSDRNYYVLDLIRDRLGLTERGDKLFELHRRWKPMSTGYERYGLQSDIEYLKDRMERENYRFAITELGGSLRKEERIKRLIPLCQQKRMWLPRELHRTDNEGKERDLVDDFIRQEYSEFPASKHDDLLDALARITDEGMWLTWPMTEEENQDALPVDPTGSWMSA</sequence>
<name>A0A6J5RVH0_9CAUD</name>
<dbReference type="Pfam" id="PF03237">
    <property type="entry name" value="Terminase_6N"/>
    <property type="match status" value="1"/>
</dbReference>
<proteinExistence type="predicted"/>
<dbReference type="Gene3D" id="3.30.420.240">
    <property type="match status" value="1"/>
</dbReference>
<dbReference type="Gene3D" id="3.40.50.300">
    <property type="entry name" value="P-loop containing nucleotide triphosphate hydrolases"/>
    <property type="match status" value="1"/>
</dbReference>
<gene>
    <name evidence="1" type="ORF">UFOVP1287_42</name>
    <name evidence="2" type="ORF">UFOVP1408_71</name>
</gene>
<dbReference type="EMBL" id="LR797239">
    <property type="protein sequence ID" value="CAB4195954.1"/>
    <property type="molecule type" value="Genomic_DNA"/>
</dbReference>
<evidence type="ECO:0000313" key="1">
    <source>
        <dbReference type="EMBL" id="CAB4195954.1"/>
    </source>
</evidence>
<organism evidence="1">
    <name type="scientific">uncultured Caudovirales phage</name>
    <dbReference type="NCBI Taxonomy" id="2100421"/>
    <lineage>
        <taxon>Viruses</taxon>
        <taxon>Duplodnaviria</taxon>
        <taxon>Heunggongvirae</taxon>
        <taxon>Uroviricota</taxon>
        <taxon>Caudoviricetes</taxon>
        <taxon>Peduoviridae</taxon>
        <taxon>Maltschvirus</taxon>
        <taxon>Maltschvirus maltsch</taxon>
    </lineage>
</organism>
<reference evidence="1" key="1">
    <citation type="submission" date="2020-05" db="EMBL/GenBank/DDBJ databases">
        <authorList>
            <person name="Chiriac C."/>
            <person name="Salcher M."/>
            <person name="Ghai R."/>
            <person name="Kavagutti S V."/>
        </authorList>
    </citation>
    <scope>NUCLEOTIDE SEQUENCE</scope>
</reference>
<accession>A0A6J5RVH0</accession>